<dbReference type="Proteomes" id="UP000275846">
    <property type="component" value="Unassembled WGS sequence"/>
</dbReference>
<dbReference type="EMBL" id="UYSU01039233">
    <property type="protein sequence ID" value="VDM01087.1"/>
    <property type="molecule type" value="Genomic_DNA"/>
</dbReference>
<evidence type="ECO:0000313" key="2">
    <source>
        <dbReference type="Proteomes" id="UP000275846"/>
    </source>
</evidence>
<sequence>MPESHLLHAYRGSPLHHSRWKQRNKQQYPRFHPPRHTLWAAHVNSLTLATWNVQTIYAIRRATGRNRTALAALELTQNKGDIVAVSETQFSEQGHLEEVGFGCNFFWSGHPKAERRDSGITFTIRSEIVGRLPCLPQASND</sequence>
<keyword evidence="2" id="KW-1185">Reference proteome</keyword>
<dbReference type="WBParaSite" id="SSLN_0001525901-mRNA-1">
    <property type="protein sequence ID" value="SSLN_0001525901-mRNA-1"/>
    <property type="gene ID" value="SSLN_0001525901"/>
</dbReference>
<organism evidence="3">
    <name type="scientific">Schistocephalus solidus</name>
    <name type="common">Tapeworm</name>
    <dbReference type="NCBI Taxonomy" id="70667"/>
    <lineage>
        <taxon>Eukaryota</taxon>
        <taxon>Metazoa</taxon>
        <taxon>Spiralia</taxon>
        <taxon>Lophotrochozoa</taxon>
        <taxon>Platyhelminthes</taxon>
        <taxon>Cestoda</taxon>
        <taxon>Eucestoda</taxon>
        <taxon>Diphyllobothriidea</taxon>
        <taxon>Diphyllobothriidae</taxon>
        <taxon>Schistocephalus</taxon>
    </lineage>
</organism>
<reference evidence="3" key="1">
    <citation type="submission" date="2016-06" db="UniProtKB">
        <authorList>
            <consortium name="WormBaseParasite"/>
        </authorList>
    </citation>
    <scope>IDENTIFICATION</scope>
</reference>
<evidence type="ECO:0000313" key="1">
    <source>
        <dbReference type="EMBL" id="VDM01087.1"/>
    </source>
</evidence>
<name>A0A183TE03_SCHSO</name>
<evidence type="ECO:0000313" key="3">
    <source>
        <dbReference type="WBParaSite" id="SSLN_0001525901-mRNA-1"/>
    </source>
</evidence>
<reference evidence="1 2" key="2">
    <citation type="submission" date="2018-11" db="EMBL/GenBank/DDBJ databases">
        <authorList>
            <consortium name="Pathogen Informatics"/>
        </authorList>
    </citation>
    <scope>NUCLEOTIDE SEQUENCE [LARGE SCALE GENOMIC DNA]</scope>
    <source>
        <strain evidence="1 2">NST_G2</strain>
    </source>
</reference>
<gene>
    <name evidence="1" type="ORF">SSLN_LOCUS14701</name>
</gene>
<accession>A0A183TE03</accession>
<dbReference type="Gene3D" id="3.60.10.10">
    <property type="entry name" value="Endonuclease/exonuclease/phosphatase"/>
    <property type="match status" value="1"/>
</dbReference>
<dbReference type="InterPro" id="IPR036691">
    <property type="entry name" value="Endo/exonu/phosph_ase_sf"/>
</dbReference>
<dbReference type="SUPFAM" id="SSF56219">
    <property type="entry name" value="DNase I-like"/>
    <property type="match status" value="1"/>
</dbReference>
<dbReference type="AlphaFoldDB" id="A0A183TE03"/>
<protein>
    <submittedName>
        <fullName evidence="1 3">Uncharacterized protein</fullName>
    </submittedName>
</protein>
<proteinExistence type="predicted"/>